<dbReference type="Proteomes" id="UP000694388">
    <property type="component" value="Unplaced"/>
</dbReference>
<evidence type="ECO:0000313" key="3">
    <source>
        <dbReference type="Proteomes" id="UP000694388"/>
    </source>
</evidence>
<reference evidence="2" key="2">
    <citation type="submission" date="2025-09" db="UniProtKB">
        <authorList>
            <consortium name="Ensembl"/>
        </authorList>
    </citation>
    <scope>IDENTIFICATION</scope>
</reference>
<evidence type="ECO:0000313" key="2">
    <source>
        <dbReference type="Ensembl" id="ENSEBUP00000026790.1"/>
    </source>
</evidence>
<name>A0A8C4X1Y6_EPTBU</name>
<feature type="compositionally biased region" description="Low complexity" evidence="1">
    <location>
        <begin position="95"/>
        <end position="110"/>
    </location>
</feature>
<dbReference type="AlphaFoldDB" id="A0A8C4X1Y6"/>
<protein>
    <submittedName>
        <fullName evidence="2">Uncharacterized protein</fullName>
    </submittedName>
</protein>
<accession>A0A8C4X1Y6</accession>
<proteinExistence type="predicted"/>
<keyword evidence="3" id="KW-1185">Reference proteome</keyword>
<dbReference type="Ensembl" id="ENSEBUT00000027366.1">
    <property type="protein sequence ID" value="ENSEBUP00000026790.1"/>
    <property type="gene ID" value="ENSEBUG00000016495.1"/>
</dbReference>
<feature type="compositionally biased region" description="Basic residues" evidence="1">
    <location>
        <begin position="80"/>
        <end position="91"/>
    </location>
</feature>
<reference evidence="2" key="1">
    <citation type="submission" date="2025-08" db="UniProtKB">
        <authorList>
            <consortium name="Ensembl"/>
        </authorList>
    </citation>
    <scope>IDENTIFICATION</scope>
</reference>
<dbReference type="Gene3D" id="3.40.50.2300">
    <property type="match status" value="1"/>
</dbReference>
<organism evidence="2 3">
    <name type="scientific">Eptatretus burgeri</name>
    <name type="common">Inshore hagfish</name>
    <dbReference type="NCBI Taxonomy" id="7764"/>
    <lineage>
        <taxon>Eukaryota</taxon>
        <taxon>Metazoa</taxon>
        <taxon>Chordata</taxon>
        <taxon>Craniata</taxon>
        <taxon>Vertebrata</taxon>
        <taxon>Cyclostomata</taxon>
        <taxon>Myxini</taxon>
        <taxon>Myxiniformes</taxon>
        <taxon>Myxinidae</taxon>
        <taxon>Eptatretinae</taxon>
        <taxon>Eptatretus</taxon>
    </lineage>
</organism>
<sequence length="264" mass="28539">MVIVTTGKTRHPGPAQGISRHIRAAPARGISRRECRLCPRRAHRAKLPVGARGTRDSHLAALPERRNIVIVGGARGRRGGRCAPHAAHHASGRCPARAPSEPRLPSPLSRTGLPPRGLAAMRWPARAGLALLLTVLTAGVVARPSSEARDDQPMLNIGLFYLGREETLQSLRRVLSSDDLFRSFPLNVKVVPASPEHGSHNESNPRSILVHICDLISSLRIHGLVFGDEADSPVSLAQARPRITLHTTSLQYPLNIPGLFPYGS</sequence>
<evidence type="ECO:0000256" key="1">
    <source>
        <dbReference type="SAM" id="MobiDB-lite"/>
    </source>
</evidence>
<feature type="region of interest" description="Disordered" evidence="1">
    <location>
        <begin position="80"/>
        <end position="110"/>
    </location>
</feature>